<reference evidence="1" key="1">
    <citation type="submission" date="2021-02" db="EMBL/GenBank/DDBJ databases">
        <authorList>
            <person name="Nowell W R."/>
        </authorList>
    </citation>
    <scope>NUCLEOTIDE SEQUENCE</scope>
</reference>
<dbReference type="AlphaFoldDB" id="A0A820D4R4"/>
<gene>
    <name evidence="1" type="ORF">JBS370_LOCUS37682</name>
</gene>
<comment type="caution">
    <text evidence="1">The sequence shown here is derived from an EMBL/GenBank/DDBJ whole genome shotgun (WGS) entry which is preliminary data.</text>
</comment>
<dbReference type="EMBL" id="CAJOBD010018037">
    <property type="protein sequence ID" value="CAF4226533.1"/>
    <property type="molecule type" value="Genomic_DNA"/>
</dbReference>
<dbReference type="Proteomes" id="UP000663836">
    <property type="component" value="Unassembled WGS sequence"/>
</dbReference>
<sequence>DFDINNFHFIDIQHSDDDIIDYGHSSDVRLSCFVHTLQLCIRDGLKYGSHIPKVLGKCQALAKFSHKSSKFADLLEQLNKNIHRMNLTRWNSEYLLIKSIRSISKNELELIASMMDNPVKFSSNDLILLEEIIHILEPLYEISIKCQAETAVTVSLVVPSIVYLIGHLRDIKQDISFCSKLAEQLQESINIRFSGIINRLNLVDVAENDPYGDTLYFMAAVLDPAFKLYWIRDLQLPIHMENRLKQNIIQLIIDEMNKDSKKSTNDLNKVSSSSVTITFTATRKVKRRK</sequence>
<feature type="non-terminal residue" evidence="1">
    <location>
        <position position="1"/>
    </location>
</feature>
<name>A0A820D4R4_9BILA</name>
<evidence type="ECO:0000313" key="2">
    <source>
        <dbReference type="Proteomes" id="UP000663836"/>
    </source>
</evidence>
<dbReference type="PANTHER" id="PTHR23272:SF184">
    <property type="entry name" value="OS03G0311250 PROTEIN"/>
    <property type="match status" value="1"/>
</dbReference>
<evidence type="ECO:0008006" key="3">
    <source>
        <dbReference type="Google" id="ProtNLM"/>
    </source>
</evidence>
<evidence type="ECO:0000313" key="1">
    <source>
        <dbReference type="EMBL" id="CAF4226533.1"/>
    </source>
</evidence>
<accession>A0A820D4R4</accession>
<dbReference type="SUPFAM" id="SSF53098">
    <property type="entry name" value="Ribonuclease H-like"/>
    <property type="match status" value="1"/>
</dbReference>
<protein>
    <recommendedName>
        <fullName evidence="3">Zinc finger BED domain-containing protein 4</fullName>
    </recommendedName>
</protein>
<dbReference type="PANTHER" id="PTHR23272">
    <property type="entry name" value="BED FINGER-RELATED"/>
    <property type="match status" value="1"/>
</dbReference>
<organism evidence="1 2">
    <name type="scientific">Rotaria sordida</name>
    <dbReference type="NCBI Taxonomy" id="392033"/>
    <lineage>
        <taxon>Eukaryota</taxon>
        <taxon>Metazoa</taxon>
        <taxon>Spiralia</taxon>
        <taxon>Gnathifera</taxon>
        <taxon>Rotifera</taxon>
        <taxon>Eurotatoria</taxon>
        <taxon>Bdelloidea</taxon>
        <taxon>Philodinida</taxon>
        <taxon>Philodinidae</taxon>
        <taxon>Rotaria</taxon>
    </lineage>
</organism>
<proteinExistence type="predicted"/>
<dbReference type="InterPro" id="IPR012337">
    <property type="entry name" value="RNaseH-like_sf"/>
</dbReference>